<accession>A0ABT8I1F9</accession>
<comment type="caution">
    <text evidence="5">The sequence shown here is derived from an EMBL/GenBank/DDBJ whole genome shotgun (WGS) entry which is preliminary data.</text>
</comment>
<dbReference type="InterPro" id="IPR037923">
    <property type="entry name" value="HTH-like"/>
</dbReference>
<dbReference type="PANTHER" id="PTHR43280">
    <property type="entry name" value="ARAC-FAMILY TRANSCRIPTIONAL REGULATOR"/>
    <property type="match status" value="1"/>
</dbReference>
<evidence type="ECO:0000256" key="3">
    <source>
        <dbReference type="ARBA" id="ARBA00023163"/>
    </source>
</evidence>
<dbReference type="InterPro" id="IPR018062">
    <property type="entry name" value="HTH_AraC-typ_CS"/>
</dbReference>
<dbReference type="InterPro" id="IPR003313">
    <property type="entry name" value="AraC-bd"/>
</dbReference>
<dbReference type="PROSITE" id="PS01124">
    <property type="entry name" value="HTH_ARAC_FAMILY_2"/>
    <property type="match status" value="1"/>
</dbReference>
<dbReference type="EMBL" id="JAUHTR010000015">
    <property type="protein sequence ID" value="MDN4526857.1"/>
    <property type="molecule type" value="Genomic_DNA"/>
</dbReference>
<gene>
    <name evidence="5" type="ORF">QYB97_20415</name>
</gene>
<dbReference type="InterPro" id="IPR014710">
    <property type="entry name" value="RmlC-like_jellyroll"/>
</dbReference>
<protein>
    <submittedName>
        <fullName evidence="5">AraC family transcriptional regulator</fullName>
    </submittedName>
</protein>
<dbReference type="Proteomes" id="UP001172721">
    <property type="component" value="Unassembled WGS sequence"/>
</dbReference>
<dbReference type="SUPFAM" id="SSF51215">
    <property type="entry name" value="Regulatory protein AraC"/>
    <property type="match status" value="1"/>
</dbReference>
<sequence>MNKNSIYQENLLEGDYFPKVVAYYFKEWNEFRMPPHRHDQVEIMYVIHGKCMVDVEGERILLKKNDFILLDANIAHALTVEKHHPCRMLNIEFRFMKKEGPSPSFKVLAAQDKAFSQMLNNCWPYLVLKDQEDTYHILKSLVQELNKKNSQNEIMTHLLISQLLIQIARMAEDSIVNPPRQQTNQYVQQTIAFIRENYDRDLEIKELADRVNLHPGYLHRIFKRFTGATVIEYVTSLRMEKAKMLLAETEIPVIDICDYIGMNSRQYFSALFKKYTGQAPVEFRKARLREQEICSW</sequence>
<dbReference type="PROSITE" id="PS00041">
    <property type="entry name" value="HTH_ARAC_FAMILY_1"/>
    <property type="match status" value="1"/>
</dbReference>
<dbReference type="SMART" id="SM00342">
    <property type="entry name" value="HTH_ARAC"/>
    <property type="match status" value="1"/>
</dbReference>
<reference evidence="5" key="1">
    <citation type="submission" date="2023-07" db="EMBL/GenBank/DDBJ databases">
        <title>Fictibacillus sp. isolated from freshwater pond.</title>
        <authorList>
            <person name="Kirdat K."/>
            <person name="Bhat A."/>
            <person name="Mourya A."/>
            <person name="Yadav A."/>
        </authorList>
    </citation>
    <scope>NUCLEOTIDE SEQUENCE</scope>
    <source>
        <strain evidence="5">NE201</strain>
    </source>
</reference>
<evidence type="ECO:0000313" key="5">
    <source>
        <dbReference type="EMBL" id="MDN4526857.1"/>
    </source>
</evidence>
<keyword evidence="6" id="KW-1185">Reference proteome</keyword>
<dbReference type="Pfam" id="PF12833">
    <property type="entry name" value="HTH_18"/>
    <property type="match status" value="1"/>
</dbReference>
<dbReference type="SUPFAM" id="SSF46689">
    <property type="entry name" value="Homeodomain-like"/>
    <property type="match status" value="2"/>
</dbReference>
<evidence type="ECO:0000256" key="2">
    <source>
        <dbReference type="ARBA" id="ARBA00023125"/>
    </source>
</evidence>
<name>A0ABT8I1F9_9BACL</name>
<dbReference type="RefSeq" id="WP_301167876.1">
    <property type="nucleotide sequence ID" value="NZ_JAUHTR010000015.1"/>
</dbReference>
<dbReference type="Pfam" id="PF02311">
    <property type="entry name" value="AraC_binding"/>
    <property type="match status" value="1"/>
</dbReference>
<dbReference type="Gene3D" id="1.10.10.60">
    <property type="entry name" value="Homeodomain-like"/>
    <property type="match status" value="2"/>
</dbReference>
<evidence type="ECO:0000313" key="6">
    <source>
        <dbReference type="Proteomes" id="UP001172721"/>
    </source>
</evidence>
<proteinExistence type="predicted"/>
<feature type="domain" description="HTH araC/xylS-type" evidence="4">
    <location>
        <begin position="188"/>
        <end position="286"/>
    </location>
</feature>
<keyword evidence="2" id="KW-0238">DNA-binding</keyword>
<keyword evidence="3" id="KW-0804">Transcription</keyword>
<evidence type="ECO:0000256" key="1">
    <source>
        <dbReference type="ARBA" id="ARBA00023015"/>
    </source>
</evidence>
<evidence type="ECO:0000259" key="4">
    <source>
        <dbReference type="PROSITE" id="PS01124"/>
    </source>
</evidence>
<keyword evidence="1" id="KW-0805">Transcription regulation</keyword>
<dbReference type="Gene3D" id="2.60.120.10">
    <property type="entry name" value="Jelly Rolls"/>
    <property type="match status" value="1"/>
</dbReference>
<organism evidence="5 6">
    <name type="scientific">Fictibacillus fluitans</name>
    <dbReference type="NCBI Taxonomy" id="3058422"/>
    <lineage>
        <taxon>Bacteria</taxon>
        <taxon>Bacillati</taxon>
        <taxon>Bacillota</taxon>
        <taxon>Bacilli</taxon>
        <taxon>Bacillales</taxon>
        <taxon>Fictibacillaceae</taxon>
        <taxon>Fictibacillus</taxon>
    </lineage>
</organism>
<dbReference type="InterPro" id="IPR018060">
    <property type="entry name" value="HTH_AraC"/>
</dbReference>
<dbReference type="InterPro" id="IPR009057">
    <property type="entry name" value="Homeodomain-like_sf"/>
</dbReference>
<dbReference type="PANTHER" id="PTHR43280:SF28">
    <property type="entry name" value="HTH-TYPE TRANSCRIPTIONAL ACTIVATOR RHAS"/>
    <property type="match status" value="1"/>
</dbReference>